<sequence length="329" mass="34383">MSTVAKTLDPQIGLDTRGMAINTVAAVVFLITWISFGLLEVMTQDTYVSTPGPSLLRLALVALACATAIIIGRGLRPIPRSVYIVVTVFLCTFEALKSIFTINTFGADTGILANSSALTAVLGTMNLIAAVLFPILVAIALATVTARLVPVAEAAAPTTLRHRSRNAAIGLFAAVGIVLLVWLLRTMFIDSQFLWEYGDALNALGAAIGFVSAIFALRVIAESRSQPADAQAAGSSRSGITPRSARTLAFVTFACGLFLCLVSTVLAVGFPPLFVVGYTGWVISLFGLVIGGFVLAVRTLSATRATISAQTGGTAQADAPAHRVDPVQR</sequence>
<keyword evidence="3" id="KW-1185">Reference proteome</keyword>
<feature type="transmembrane region" description="Helical" evidence="1">
    <location>
        <begin position="167"/>
        <end position="188"/>
    </location>
</feature>
<feature type="transmembrane region" description="Helical" evidence="1">
    <location>
        <begin position="82"/>
        <end position="100"/>
    </location>
</feature>
<feature type="transmembrane region" description="Helical" evidence="1">
    <location>
        <begin position="200"/>
        <end position="221"/>
    </location>
</feature>
<dbReference type="RefSeq" id="WP_265419137.1">
    <property type="nucleotide sequence ID" value="NZ_CP093443.1"/>
</dbReference>
<feature type="transmembrane region" description="Helical" evidence="1">
    <location>
        <begin position="276"/>
        <end position="297"/>
    </location>
</feature>
<evidence type="ECO:0000313" key="2">
    <source>
        <dbReference type="EMBL" id="UVI36568.1"/>
    </source>
</evidence>
<name>A0ABY5SPV6_9MICO</name>
<evidence type="ECO:0000313" key="3">
    <source>
        <dbReference type="Proteomes" id="UP001064879"/>
    </source>
</evidence>
<feature type="transmembrane region" description="Helical" evidence="1">
    <location>
        <begin position="120"/>
        <end position="146"/>
    </location>
</feature>
<dbReference type="Proteomes" id="UP001064879">
    <property type="component" value="Chromosome"/>
</dbReference>
<keyword evidence="1" id="KW-0812">Transmembrane</keyword>
<reference evidence="2" key="1">
    <citation type="submission" date="2022-03" db="EMBL/GenBank/DDBJ databases">
        <title>Brevibacterium spongiae sp. nov., isolated from marine sponge.</title>
        <authorList>
            <person name="Li Z."/>
            <person name="Zhang M."/>
        </authorList>
    </citation>
    <scope>NUCLEOTIDE SEQUENCE</scope>
    <source>
        <strain evidence="2">WHS-Z9</strain>
    </source>
</reference>
<proteinExistence type="predicted"/>
<keyword evidence="1" id="KW-0472">Membrane</keyword>
<evidence type="ECO:0000256" key="1">
    <source>
        <dbReference type="SAM" id="Phobius"/>
    </source>
</evidence>
<organism evidence="2 3">
    <name type="scientific">Brevibacterium spongiae</name>
    <dbReference type="NCBI Taxonomy" id="2909672"/>
    <lineage>
        <taxon>Bacteria</taxon>
        <taxon>Bacillati</taxon>
        <taxon>Actinomycetota</taxon>
        <taxon>Actinomycetes</taxon>
        <taxon>Micrococcales</taxon>
        <taxon>Brevibacteriaceae</taxon>
        <taxon>Brevibacterium</taxon>
    </lineage>
</organism>
<feature type="transmembrane region" description="Helical" evidence="1">
    <location>
        <begin position="20"/>
        <end position="42"/>
    </location>
</feature>
<keyword evidence="1" id="KW-1133">Transmembrane helix</keyword>
<accession>A0ABY5SPV6</accession>
<protein>
    <submittedName>
        <fullName evidence="2">Uncharacterized protein</fullName>
    </submittedName>
</protein>
<feature type="transmembrane region" description="Helical" evidence="1">
    <location>
        <begin position="247"/>
        <end position="270"/>
    </location>
</feature>
<dbReference type="EMBL" id="CP093443">
    <property type="protein sequence ID" value="UVI36568.1"/>
    <property type="molecule type" value="Genomic_DNA"/>
</dbReference>
<gene>
    <name evidence="2" type="ORF">L1F31_02555</name>
</gene>
<feature type="transmembrane region" description="Helical" evidence="1">
    <location>
        <begin position="54"/>
        <end position="75"/>
    </location>
</feature>